<dbReference type="EMBL" id="AP023354">
    <property type="protein sequence ID" value="BCJ28774.1"/>
    <property type="molecule type" value="Genomic_DNA"/>
</dbReference>
<sequence length="145" mass="15465">MDDAALVALFAGSAGCPYPGEWQAAPLSERSVGGVPHAIVALDSGISALGVRRDDGSLWILPDDDEPDLVNASVEAFVAFTHEYVKANAEVEAHESNDAEASERGADQFADALRARFRELDAPAVADEDSFWSIAAEELGYRMIV</sequence>
<dbReference type="Pfam" id="PF14435">
    <property type="entry name" value="SUKH-4"/>
    <property type="match status" value="1"/>
</dbReference>
<dbReference type="RefSeq" id="WP_030448539.1">
    <property type="nucleotide sequence ID" value="NZ_AP023354.1"/>
</dbReference>
<evidence type="ECO:0000313" key="1">
    <source>
        <dbReference type="EMBL" id="BCJ28774.1"/>
    </source>
</evidence>
<reference evidence="1" key="1">
    <citation type="submission" date="2020-08" db="EMBL/GenBank/DDBJ databases">
        <title>Whole genome shotgun sequence of Actinocatenispora sera NBRC 101916.</title>
        <authorList>
            <person name="Komaki H."/>
            <person name="Tamura T."/>
        </authorList>
    </citation>
    <scope>NUCLEOTIDE SEQUENCE</scope>
    <source>
        <strain evidence="1">NBRC 101916</strain>
    </source>
</reference>
<dbReference type="Proteomes" id="UP000680750">
    <property type="component" value="Chromosome"/>
</dbReference>
<accession>A0A810L054</accession>
<evidence type="ECO:0000313" key="2">
    <source>
        <dbReference type="Proteomes" id="UP000680750"/>
    </source>
</evidence>
<protein>
    <recommendedName>
        <fullName evidence="3">SUKH-4 immunity protein of toxin-antitoxin system</fullName>
    </recommendedName>
</protein>
<dbReference type="AlphaFoldDB" id="A0A810L054"/>
<evidence type="ECO:0008006" key="3">
    <source>
        <dbReference type="Google" id="ProtNLM"/>
    </source>
</evidence>
<dbReference type="InterPro" id="IPR025851">
    <property type="entry name" value="SUKH-4"/>
</dbReference>
<keyword evidence="2" id="KW-1185">Reference proteome</keyword>
<proteinExistence type="predicted"/>
<dbReference type="OrthoDB" id="4457345at2"/>
<gene>
    <name evidence="1" type="ORF">Asera_28820</name>
</gene>
<organism evidence="1 2">
    <name type="scientific">Actinocatenispora sera</name>
    <dbReference type="NCBI Taxonomy" id="390989"/>
    <lineage>
        <taxon>Bacteria</taxon>
        <taxon>Bacillati</taxon>
        <taxon>Actinomycetota</taxon>
        <taxon>Actinomycetes</taxon>
        <taxon>Micromonosporales</taxon>
        <taxon>Micromonosporaceae</taxon>
        <taxon>Actinocatenispora</taxon>
    </lineage>
</organism>
<dbReference type="KEGG" id="aser:Asera_28820"/>
<name>A0A810L054_9ACTN</name>